<dbReference type="RefSeq" id="WP_306388614.1">
    <property type="nucleotide sequence ID" value="NZ_JAVCAP010000004.1"/>
</dbReference>
<gene>
    <name evidence="13" type="ORF">Q9291_03540</name>
</gene>
<evidence type="ECO:0000256" key="8">
    <source>
        <dbReference type="ARBA" id="ARBA00022989"/>
    </source>
</evidence>
<dbReference type="InterPro" id="IPR051045">
    <property type="entry name" value="TonB-dependent_transducer"/>
</dbReference>
<evidence type="ECO:0000256" key="3">
    <source>
        <dbReference type="ARBA" id="ARBA00022448"/>
    </source>
</evidence>
<comment type="similarity">
    <text evidence="2">Belongs to the TonB family.</text>
</comment>
<feature type="region of interest" description="Disordered" evidence="10">
    <location>
        <begin position="64"/>
        <end position="164"/>
    </location>
</feature>
<evidence type="ECO:0000256" key="10">
    <source>
        <dbReference type="SAM" id="MobiDB-lite"/>
    </source>
</evidence>
<dbReference type="PROSITE" id="PS52015">
    <property type="entry name" value="TONB_CTD"/>
    <property type="match status" value="1"/>
</dbReference>
<reference evidence="14" key="1">
    <citation type="journal article" date="2019" name="Int. J. Syst. Evol. Microbiol.">
        <title>The Global Catalogue of Microorganisms (GCM) 10K type strain sequencing project: providing services to taxonomists for standard genome sequencing and annotation.</title>
        <authorList>
            <consortium name="The Broad Institute Genomics Platform"/>
            <consortium name="The Broad Institute Genome Sequencing Center for Infectious Disease"/>
            <person name="Wu L."/>
            <person name="Ma J."/>
        </authorList>
    </citation>
    <scope>NUCLEOTIDE SEQUENCE [LARGE SCALE GENOMIC DNA]</scope>
    <source>
        <strain evidence="14">VKM B-3159</strain>
    </source>
</reference>
<feature type="domain" description="TonB C-terminal" evidence="12">
    <location>
        <begin position="177"/>
        <end position="268"/>
    </location>
</feature>
<dbReference type="Pfam" id="PF03544">
    <property type="entry name" value="TonB_C"/>
    <property type="match status" value="1"/>
</dbReference>
<dbReference type="NCBIfam" id="TIGR01352">
    <property type="entry name" value="tonB_Cterm"/>
    <property type="match status" value="1"/>
</dbReference>
<feature type="compositionally biased region" description="Low complexity" evidence="10">
    <location>
        <begin position="109"/>
        <end position="143"/>
    </location>
</feature>
<organism evidence="13 14">
    <name type="scientific">Methylophilus aquaticus</name>
    <dbReference type="NCBI Taxonomy" id="1971610"/>
    <lineage>
        <taxon>Bacteria</taxon>
        <taxon>Pseudomonadati</taxon>
        <taxon>Pseudomonadota</taxon>
        <taxon>Betaproteobacteria</taxon>
        <taxon>Nitrosomonadales</taxon>
        <taxon>Methylophilaceae</taxon>
        <taxon>Methylophilus</taxon>
    </lineage>
</organism>
<evidence type="ECO:0000256" key="11">
    <source>
        <dbReference type="SAM" id="Phobius"/>
    </source>
</evidence>
<comment type="caution">
    <text evidence="13">The sequence shown here is derived from an EMBL/GenBank/DDBJ whole genome shotgun (WGS) entry which is preliminary data.</text>
</comment>
<evidence type="ECO:0000313" key="14">
    <source>
        <dbReference type="Proteomes" id="UP001225906"/>
    </source>
</evidence>
<evidence type="ECO:0000256" key="4">
    <source>
        <dbReference type="ARBA" id="ARBA00022475"/>
    </source>
</evidence>
<evidence type="ECO:0000256" key="1">
    <source>
        <dbReference type="ARBA" id="ARBA00004383"/>
    </source>
</evidence>
<dbReference type="SUPFAM" id="SSF74653">
    <property type="entry name" value="TolA/TonB C-terminal domain"/>
    <property type="match status" value="1"/>
</dbReference>
<accession>A0ABT9JQV1</accession>
<evidence type="ECO:0000256" key="2">
    <source>
        <dbReference type="ARBA" id="ARBA00006555"/>
    </source>
</evidence>
<evidence type="ECO:0000313" key="13">
    <source>
        <dbReference type="EMBL" id="MDP8566916.1"/>
    </source>
</evidence>
<keyword evidence="7" id="KW-0653">Protein transport</keyword>
<dbReference type="Proteomes" id="UP001225906">
    <property type="component" value="Unassembled WGS sequence"/>
</dbReference>
<keyword evidence="5" id="KW-0997">Cell inner membrane</keyword>
<keyword evidence="6 11" id="KW-0812">Transmembrane</keyword>
<keyword evidence="9 11" id="KW-0472">Membrane</keyword>
<evidence type="ECO:0000256" key="7">
    <source>
        <dbReference type="ARBA" id="ARBA00022927"/>
    </source>
</evidence>
<dbReference type="Gene3D" id="3.30.1150.10">
    <property type="match status" value="1"/>
</dbReference>
<keyword evidence="8 11" id="KW-1133">Transmembrane helix</keyword>
<feature type="compositionally biased region" description="Basic and acidic residues" evidence="10">
    <location>
        <begin position="87"/>
        <end position="96"/>
    </location>
</feature>
<dbReference type="InterPro" id="IPR006260">
    <property type="entry name" value="TonB/TolA_C"/>
</dbReference>
<dbReference type="PANTHER" id="PTHR33446">
    <property type="entry name" value="PROTEIN TONB-RELATED"/>
    <property type="match status" value="1"/>
</dbReference>
<evidence type="ECO:0000256" key="9">
    <source>
        <dbReference type="ARBA" id="ARBA00023136"/>
    </source>
</evidence>
<dbReference type="InterPro" id="IPR037682">
    <property type="entry name" value="TonB_C"/>
</dbReference>
<dbReference type="EMBL" id="JAVCAP010000004">
    <property type="protein sequence ID" value="MDP8566916.1"/>
    <property type="molecule type" value="Genomic_DNA"/>
</dbReference>
<protein>
    <submittedName>
        <fullName evidence="13">TonB family protein</fullName>
    </submittedName>
</protein>
<keyword evidence="4" id="KW-1003">Cell membrane</keyword>
<feature type="transmembrane region" description="Helical" evidence="11">
    <location>
        <begin position="15"/>
        <end position="33"/>
    </location>
</feature>
<keyword evidence="14" id="KW-1185">Reference proteome</keyword>
<evidence type="ECO:0000259" key="12">
    <source>
        <dbReference type="PROSITE" id="PS52015"/>
    </source>
</evidence>
<evidence type="ECO:0000256" key="5">
    <source>
        <dbReference type="ARBA" id="ARBA00022519"/>
    </source>
</evidence>
<name>A0ABT9JQV1_9PROT</name>
<sequence>MTSGLAMEDDGQFQVWRAIVLSLLLHALVVVFYPRLSRIALPEIPERLEIELFSMKTRPAVTQLAETKPEVPVPQPPLSQPPPVSKAEAKPKEVLATKEPATPQDYRVSEPVVAPSEPVAPAPETAVSKHQAAESAAPAASIDHAAKEARESAAAAQPAKMTDDEEIAATDDEAWDGYGKQLHDMVSKSKRYPAIAIRRHMEGDVKIVAQFVKGEMVQVTLVDASGHTPLDEEAIRMVKKAIAQLSVKGSLAKKSFKVTIPVSFRLDS</sequence>
<comment type="subcellular location">
    <subcellularLocation>
        <location evidence="1">Cell inner membrane</location>
        <topology evidence="1">Single-pass membrane protein</topology>
        <orientation evidence="1">Periplasmic side</orientation>
    </subcellularLocation>
</comment>
<evidence type="ECO:0000256" key="6">
    <source>
        <dbReference type="ARBA" id="ARBA00022692"/>
    </source>
</evidence>
<keyword evidence="3" id="KW-0813">Transport</keyword>
<proteinExistence type="inferred from homology"/>
<feature type="compositionally biased region" description="Pro residues" evidence="10">
    <location>
        <begin position="71"/>
        <end position="84"/>
    </location>
</feature>